<feature type="chain" id="PRO_5003439437" evidence="1">
    <location>
        <begin position="21"/>
        <end position="150"/>
    </location>
</feature>
<protein>
    <submittedName>
        <fullName evidence="2">Uncharacterized protein</fullName>
    </submittedName>
</protein>
<evidence type="ECO:0000313" key="2">
    <source>
        <dbReference type="EMBL" id="EGY23652.1"/>
    </source>
</evidence>
<dbReference type="OMA" id="DDMMLRY"/>
<evidence type="ECO:0000256" key="1">
    <source>
        <dbReference type="SAM" id="SignalP"/>
    </source>
</evidence>
<accession>G2X4K8</accession>
<dbReference type="HOGENOM" id="CLU_1741983_0_0_1"/>
<dbReference type="RefSeq" id="XP_009653121.1">
    <property type="nucleotide sequence ID" value="XM_009654826.1"/>
</dbReference>
<name>G2X4K8_VERDV</name>
<organism evidence="2 3">
    <name type="scientific">Verticillium dahliae (strain VdLs.17 / ATCC MYA-4575 / FGSC 10137)</name>
    <name type="common">Verticillium wilt</name>
    <dbReference type="NCBI Taxonomy" id="498257"/>
    <lineage>
        <taxon>Eukaryota</taxon>
        <taxon>Fungi</taxon>
        <taxon>Dikarya</taxon>
        <taxon>Ascomycota</taxon>
        <taxon>Pezizomycotina</taxon>
        <taxon>Sordariomycetes</taxon>
        <taxon>Hypocreomycetidae</taxon>
        <taxon>Glomerellales</taxon>
        <taxon>Plectosphaerellaceae</taxon>
        <taxon>Verticillium</taxon>
    </lineage>
</organism>
<dbReference type="eggNOG" id="ENOG502RAWC">
    <property type="taxonomic scope" value="Eukaryota"/>
</dbReference>
<keyword evidence="3" id="KW-1185">Reference proteome</keyword>
<feature type="signal peptide" evidence="1">
    <location>
        <begin position="1"/>
        <end position="20"/>
    </location>
</feature>
<sequence>MLFTAVVTILLALGPLAAHAKSQGKVTHPTSDTKLDLSSNDRSMKITWAYEGESRKWDDVDLVLLGESRDAAGSTKEWSASVRMDIDIGARSFTHNSTRGSSLLDDMLLRYADGGRWAIRYGVRYRRWDALEDVFFSEPVAVEGKPCDGL</sequence>
<dbReference type="InParanoid" id="G2X4K8"/>
<keyword evidence="1" id="KW-0732">Signal</keyword>
<dbReference type="AlphaFoldDB" id="G2X4K8"/>
<dbReference type="GeneID" id="20706553"/>
<dbReference type="EMBL" id="DS572703">
    <property type="protein sequence ID" value="EGY23652.1"/>
    <property type="molecule type" value="Genomic_DNA"/>
</dbReference>
<dbReference type="KEGG" id="vda:VDAG_05090"/>
<reference evidence="2 3" key="1">
    <citation type="submission" date="2008-03" db="EMBL/GenBank/DDBJ databases">
        <title>The Genome Sequence of Verticillium dahliae VdLs.17.</title>
        <authorList>
            <consortium name="The Broad Institute Genome Sequencing Platform"/>
            <person name="Ma L.-J.J."/>
            <person name="Klosterman S.J."/>
            <person name="Subbarao K."/>
            <person name="Dobinson K."/>
            <person name="Veronese P."/>
            <person name="Kang S."/>
            <person name="Gold S.E."/>
            <person name="Young S."/>
            <person name="Jaffe D."/>
            <person name="Gnerre S."/>
            <person name="Berlin A."/>
            <person name="Heiman D."/>
            <person name="Hepburn T."/>
            <person name="Sykes S."/>
            <person name="Alvarado L."/>
            <person name="Kodira C.D."/>
            <person name="Lander E."/>
            <person name="Galagan J."/>
            <person name="Nusbaum C."/>
            <person name="Birren B."/>
        </authorList>
    </citation>
    <scope>NUCLEOTIDE SEQUENCE [LARGE SCALE GENOMIC DNA]</scope>
    <source>
        <strain evidence="3">VdLs.17 / ATCC MYA-4575 / FGSC 10137</strain>
    </source>
</reference>
<proteinExistence type="predicted"/>
<dbReference type="Proteomes" id="UP000001611">
    <property type="component" value="Chromosome 4"/>
</dbReference>
<evidence type="ECO:0000313" key="3">
    <source>
        <dbReference type="Proteomes" id="UP000001611"/>
    </source>
</evidence>
<gene>
    <name evidence="2" type="ORF">VDAG_05090</name>
</gene>